<organism evidence="1 2">
    <name type="scientific">Thermoactinomyces mirandus</name>
    <dbReference type="NCBI Taxonomy" id="2756294"/>
    <lineage>
        <taxon>Bacteria</taxon>
        <taxon>Bacillati</taxon>
        <taxon>Bacillota</taxon>
        <taxon>Bacilli</taxon>
        <taxon>Bacillales</taxon>
        <taxon>Thermoactinomycetaceae</taxon>
        <taxon>Thermoactinomyces</taxon>
    </lineage>
</organism>
<comment type="caution">
    <text evidence="1">The sequence shown here is derived from an EMBL/GenBank/DDBJ whole genome shotgun (WGS) entry which is preliminary data.</text>
</comment>
<gene>
    <name evidence="1" type="ORF">H2C83_14735</name>
</gene>
<proteinExistence type="predicted"/>
<accession>A0A7W1XUL4</accession>
<dbReference type="EMBL" id="JACEOL010000056">
    <property type="protein sequence ID" value="MBA4603540.1"/>
    <property type="molecule type" value="Genomic_DNA"/>
</dbReference>
<dbReference type="Proteomes" id="UP000538292">
    <property type="component" value="Unassembled WGS sequence"/>
</dbReference>
<evidence type="ECO:0000313" key="2">
    <source>
        <dbReference type="Proteomes" id="UP000538292"/>
    </source>
</evidence>
<evidence type="ECO:0000313" key="1">
    <source>
        <dbReference type="EMBL" id="MBA4603540.1"/>
    </source>
</evidence>
<dbReference type="RefSeq" id="WP_181742016.1">
    <property type="nucleotide sequence ID" value="NZ_JACEOL010000056.1"/>
</dbReference>
<protein>
    <submittedName>
        <fullName evidence="1">Uncharacterized protein</fullName>
    </submittedName>
</protein>
<keyword evidence="2" id="KW-1185">Reference proteome</keyword>
<sequence length="127" mass="15214">MSYSVKELKSPHVLSQFRFHPLKQLIAAEWESRRKTRERGYIELKNIEQILACYEEIKALLFIGFALDFPDDKRCPEMMETYIRQCCIAYGFMKDIPTRNIWLDLIECFLLLWEEDLLKMDEDGNLI</sequence>
<name>A0A7W1XUL4_9BACL</name>
<dbReference type="AlphaFoldDB" id="A0A7W1XUL4"/>
<reference evidence="1 2" key="1">
    <citation type="submission" date="2020-07" db="EMBL/GenBank/DDBJ databases">
        <title>Thermoactinomyces phylogeny.</title>
        <authorList>
            <person name="Dunlap C."/>
        </authorList>
    </citation>
    <scope>NUCLEOTIDE SEQUENCE [LARGE SCALE GENOMIC DNA]</scope>
    <source>
        <strain evidence="1 2">AMNI-1</strain>
    </source>
</reference>